<dbReference type="RefSeq" id="WP_130502490.1">
    <property type="nucleotide sequence ID" value="NZ_SHLI01000001.1"/>
</dbReference>
<organism evidence="10 11">
    <name type="scientific">Spiribacter vilamensis</name>
    <dbReference type="NCBI Taxonomy" id="531306"/>
    <lineage>
        <taxon>Bacteria</taxon>
        <taxon>Pseudomonadati</taxon>
        <taxon>Pseudomonadota</taxon>
        <taxon>Gammaproteobacteria</taxon>
        <taxon>Chromatiales</taxon>
        <taxon>Ectothiorhodospiraceae</taxon>
        <taxon>Spiribacter</taxon>
    </lineage>
</organism>
<comment type="caution">
    <text evidence="10">The sequence shown here is derived from an EMBL/GenBank/DDBJ whole genome shotgun (WGS) entry which is preliminary data.</text>
</comment>
<reference evidence="10 11" key="1">
    <citation type="submission" date="2019-02" db="EMBL/GenBank/DDBJ databases">
        <title>Genomic Encyclopedia of Type Strains, Phase IV (KMG-IV): sequencing the most valuable type-strain genomes for metagenomic binning, comparative biology and taxonomic classification.</title>
        <authorList>
            <person name="Goeker M."/>
        </authorList>
    </citation>
    <scope>NUCLEOTIDE SEQUENCE [LARGE SCALE GENOMIC DNA]</scope>
    <source>
        <strain evidence="10 11">DSM 21056</strain>
    </source>
</reference>
<dbReference type="PROSITE" id="PS51296">
    <property type="entry name" value="RIESKE"/>
    <property type="match status" value="1"/>
</dbReference>
<proteinExistence type="predicted"/>
<feature type="signal peptide" evidence="8">
    <location>
        <begin position="1"/>
        <end position="33"/>
    </location>
</feature>
<dbReference type="EMBL" id="SHLI01000001">
    <property type="protein sequence ID" value="RZU98150.1"/>
    <property type="molecule type" value="Genomic_DNA"/>
</dbReference>
<keyword evidence="5" id="KW-0411">Iron-sulfur</keyword>
<dbReference type="GO" id="GO:0016020">
    <property type="term" value="C:membrane"/>
    <property type="evidence" value="ECO:0007669"/>
    <property type="project" value="InterPro"/>
</dbReference>
<feature type="chain" id="PRO_5020776668" evidence="8">
    <location>
        <begin position="34"/>
        <end position="177"/>
    </location>
</feature>
<accession>A0A4Q8CZ22</accession>
<gene>
    <name evidence="10" type="ORF">EV698_0389</name>
</gene>
<sequence>MKLSRRRFLAFTGTTAASAATLGDSLLFNPARAAESSQQPGKVNLDYPTIPVGKAGDLRVGQAVSFTYPDSSSPCNLIKTGRETRGGVGPDSDIVAYSILCTHMGCPVVYSAEERTFKCPCHFSVFDSELNGQMVSGQATESLPRILLSYRASDDSIEAVGVEGLIYGRQANILPSA</sequence>
<evidence type="ECO:0000256" key="5">
    <source>
        <dbReference type="ARBA" id="ARBA00023014"/>
    </source>
</evidence>
<dbReference type="CDD" id="cd03476">
    <property type="entry name" value="Rieske_ArOX_small"/>
    <property type="match status" value="1"/>
</dbReference>
<dbReference type="PRINTS" id="PR00162">
    <property type="entry name" value="RIESKE"/>
</dbReference>
<keyword evidence="4" id="KW-0408">Iron</keyword>
<dbReference type="Pfam" id="PF00355">
    <property type="entry name" value="Rieske"/>
    <property type="match status" value="1"/>
</dbReference>
<dbReference type="InterPro" id="IPR017941">
    <property type="entry name" value="Rieske_2Fe-2S"/>
</dbReference>
<dbReference type="NCBIfam" id="TIGR01409">
    <property type="entry name" value="TAT_signal_seq"/>
    <property type="match status" value="1"/>
</dbReference>
<evidence type="ECO:0000256" key="4">
    <source>
        <dbReference type="ARBA" id="ARBA00023004"/>
    </source>
</evidence>
<dbReference type="InterPro" id="IPR014067">
    <property type="entry name" value="AioB/IdrB_ssu"/>
</dbReference>
<dbReference type="NCBIfam" id="TIGR02694">
    <property type="entry name" value="arsenite_ox_S"/>
    <property type="match status" value="1"/>
</dbReference>
<dbReference type="PROSITE" id="PS51318">
    <property type="entry name" value="TAT"/>
    <property type="match status" value="1"/>
</dbReference>
<keyword evidence="11" id="KW-1185">Reference proteome</keyword>
<keyword evidence="6" id="KW-1015">Disulfide bond</keyword>
<dbReference type="InterPro" id="IPR005805">
    <property type="entry name" value="Rieske_Fe-S_prot_C"/>
</dbReference>
<evidence type="ECO:0000256" key="8">
    <source>
        <dbReference type="SAM" id="SignalP"/>
    </source>
</evidence>
<evidence type="ECO:0000256" key="1">
    <source>
        <dbReference type="ARBA" id="ARBA00022714"/>
    </source>
</evidence>
<dbReference type="Proteomes" id="UP000292298">
    <property type="component" value="Unassembled WGS sequence"/>
</dbReference>
<dbReference type="PANTHER" id="PTHR10134">
    <property type="entry name" value="CYTOCHROME B-C1 COMPLEX SUBUNIT RIESKE, MITOCHONDRIAL"/>
    <property type="match status" value="1"/>
</dbReference>
<dbReference type="AlphaFoldDB" id="A0A4Q8CZ22"/>
<dbReference type="Gene3D" id="2.102.10.10">
    <property type="entry name" value="Rieske [2Fe-2S] iron-sulphur domain"/>
    <property type="match status" value="1"/>
</dbReference>
<keyword evidence="2" id="KW-0479">Metal-binding</keyword>
<evidence type="ECO:0000256" key="3">
    <source>
        <dbReference type="ARBA" id="ARBA00022729"/>
    </source>
</evidence>
<dbReference type="SUPFAM" id="SSF50022">
    <property type="entry name" value="ISP domain"/>
    <property type="match status" value="1"/>
</dbReference>
<protein>
    <submittedName>
        <fullName evidence="10">Arsenite oxidase small subunit</fullName>
    </submittedName>
</protein>
<dbReference type="OrthoDB" id="311718at2"/>
<dbReference type="GO" id="GO:0051537">
    <property type="term" value="F:2 iron, 2 sulfur cluster binding"/>
    <property type="evidence" value="ECO:0007669"/>
    <property type="project" value="UniProtKB-KW"/>
</dbReference>
<dbReference type="InterPro" id="IPR036922">
    <property type="entry name" value="Rieske_2Fe-2S_sf"/>
</dbReference>
<keyword evidence="1" id="KW-0001">2Fe-2S</keyword>
<evidence type="ECO:0000256" key="2">
    <source>
        <dbReference type="ARBA" id="ARBA00022723"/>
    </source>
</evidence>
<evidence type="ECO:0000256" key="7">
    <source>
        <dbReference type="ARBA" id="ARBA00034078"/>
    </source>
</evidence>
<dbReference type="InterPro" id="IPR014349">
    <property type="entry name" value="Rieske_Fe-S_prot"/>
</dbReference>
<evidence type="ECO:0000256" key="6">
    <source>
        <dbReference type="ARBA" id="ARBA00023157"/>
    </source>
</evidence>
<dbReference type="InterPro" id="IPR019546">
    <property type="entry name" value="TAT_signal_bac_arc"/>
</dbReference>
<dbReference type="GO" id="GO:0046872">
    <property type="term" value="F:metal ion binding"/>
    <property type="evidence" value="ECO:0007669"/>
    <property type="project" value="UniProtKB-KW"/>
</dbReference>
<keyword evidence="3 8" id="KW-0732">Signal</keyword>
<name>A0A4Q8CZ22_9GAMM</name>
<comment type="cofactor">
    <cofactor evidence="7">
        <name>[2Fe-2S] cluster</name>
        <dbReference type="ChEBI" id="CHEBI:190135"/>
    </cofactor>
</comment>
<dbReference type="InterPro" id="IPR006311">
    <property type="entry name" value="TAT_signal"/>
</dbReference>
<evidence type="ECO:0000313" key="10">
    <source>
        <dbReference type="EMBL" id="RZU98150.1"/>
    </source>
</evidence>
<feature type="domain" description="Rieske" evidence="9">
    <location>
        <begin position="61"/>
        <end position="157"/>
    </location>
</feature>
<evidence type="ECO:0000313" key="11">
    <source>
        <dbReference type="Proteomes" id="UP000292298"/>
    </source>
</evidence>
<evidence type="ECO:0000259" key="9">
    <source>
        <dbReference type="PROSITE" id="PS51296"/>
    </source>
</evidence>